<dbReference type="STRING" id="10195.A0A3M7RGZ4"/>
<keyword evidence="5" id="KW-1185">Reference proteome</keyword>
<accession>A0A3M7RGZ4</accession>
<proteinExistence type="inferred from homology"/>
<sequence length="218" mass="25284">MSSRIQNYDRTPFWGPRVTHELKYLQSILNNKEKSVNVNKACFRELIKVIIPVLEQHKGNDYEKIESISKNYKIPEKDCVLLLASLEKLFRLAIKSSCKKRDVVKEDLVEILKIPQDFASDIINVLYGTRINAENITFDIPRNVNLLSINWRIDVSLSTSSLNRTLDPYILIQMNLSNGKTVSFEMNIHAFHKLRFSVAVALKEIDDILNRSFFKLIE</sequence>
<dbReference type="InterPro" id="IPR037357">
    <property type="entry name" value="COMMD5"/>
</dbReference>
<dbReference type="Proteomes" id="UP000276133">
    <property type="component" value="Unassembled WGS sequence"/>
</dbReference>
<dbReference type="InterPro" id="IPR017920">
    <property type="entry name" value="COMM"/>
</dbReference>
<dbReference type="EMBL" id="REGN01003390">
    <property type="protein sequence ID" value="RNA22843.1"/>
    <property type="molecule type" value="Genomic_DNA"/>
</dbReference>
<comment type="similarity">
    <text evidence="2">Belongs to the COMM domain-containing protein 5 family.</text>
</comment>
<dbReference type="PANTHER" id="PTHR15666">
    <property type="entry name" value="COMM DOMAIN CONTAINING PROTEIN 5"/>
    <property type="match status" value="1"/>
</dbReference>
<feature type="domain" description="COMM" evidence="3">
    <location>
        <begin position="145"/>
        <end position="209"/>
    </location>
</feature>
<evidence type="ECO:0000313" key="4">
    <source>
        <dbReference type="EMBL" id="RNA22843.1"/>
    </source>
</evidence>
<dbReference type="GO" id="GO:0005634">
    <property type="term" value="C:nucleus"/>
    <property type="evidence" value="ECO:0007669"/>
    <property type="project" value="TreeGrafter"/>
</dbReference>
<evidence type="ECO:0000256" key="1">
    <source>
        <dbReference type="ARBA" id="ARBA00016556"/>
    </source>
</evidence>
<dbReference type="OrthoDB" id="203754at2759"/>
<protein>
    <recommendedName>
        <fullName evidence="1">COMM domain-containing protein 5</fullName>
    </recommendedName>
</protein>
<reference evidence="4 5" key="1">
    <citation type="journal article" date="2018" name="Sci. Rep.">
        <title>Genomic signatures of local adaptation to the degree of environmental predictability in rotifers.</title>
        <authorList>
            <person name="Franch-Gras L."/>
            <person name="Hahn C."/>
            <person name="Garcia-Roger E.M."/>
            <person name="Carmona M.J."/>
            <person name="Serra M."/>
            <person name="Gomez A."/>
        </authorList>
    </citation>
    <scope>NUCLEOTIDE SEQUENCE [LARGE SCALE GENOMIC DNA]</scope>
    <source>
        <strain evidence="4">HYR1</strain>
    </source>
</reference>
<comment type="caution">
    <text evidence="4">The sequence shown here is derived from an EMBL/GenBank/DDBJ whole genome shotgun (WGS) entry which is preliminary data.</text>
</comment>
<dbReference type="PROSITE" id="PS51269">
    <property type="entry name" value="COMM"/>
    <property type="match status" value="1"/>
</dbReference>
<dbReference type="AlphaFoldDB" id="A0A3M7RGZ4"/>
<name>A0A3M7RGZ4_BRAPC</name>
<dbReference type="Pfam" id="PF07258">
    <property type="entry name" value="COMM_domain"/>
    <property type="match status" value="1"/>
</dbReference>
<evidence type="ECO:0000313" key="5">
    <source>
        <dbReference type="Proteomes" id="UP000276133"/>
    </source>
</evidence>
<dbReference type="PANTHER" id="PTHR15666:SF1">
    <property type="entry name" value="COMM DOMAIN-CONTAINING PROTEIN 5"/>
    <property type="match status" value="1"/>
</dbReference>
<gene>
    <name evidence="4" type="ORF">BpHYR1_049012</name>
</gene>
<evidence type="ECO:0000259" key="3">
    <source>
        <dbReference type="PROSITE" id="PS51269"/>
    </source>
</evidence>
<evidence type="ECO:0000256" key="2">
    <source>
        <dbReference type="ARBA" id="ARBA00093452"/>
    </source>
</evidence>
<organism evidence="4 5">
    <name type="scientific">Brachionus plicatilis</name>
    <name type="common">Marine rotifer</name>
    <name type="synonym">Brachionus muelleri</name>
    <dbReference type="NCBI Taxonomy" id="10195"/>
    <lineage>
        <taxon>Eukaryota</taxon>
        <taxon>Metazoa</taxon>
        <taxon>Spiralia</taxon>
        <taxon>Gnathifera</taxon>
        <taxon>Rotifera</taxon>
        <taxon>Eurotatoria</taxon>
        <taxon>Monogononta</taxon>
        <taxon>Pseudotrocha</taxon>
        <taxon>Ploima</taxon>
        <taxon>Brachionidae</taxon>
        <taxon>Brachionus</taxon>
    </lineage>
</organism>